<evidence type="ECO:0000256" key="2">
    <source>
        <dbReference type="SAM" id="MobiDB-lite"/>
    </source>
</evidence>
<dbReference type="Proteomes" id="UP001642484">
    <property type="component" value="Unassembled WGS sequence"/>
</dbReference>
<proteinExistence type="predicted"/>
<feature type="compositionally biased region" description="Polar residues" evidence="2">
    <location>
        <begin position="186"/>
        <end position="202"/>
    </location>
</feature>
<gene>
    <name evidence="3" type="ORF">CCMP2556_LOCUS31072</name>
</gene>
<evidence type="ECO:0000313" key="3">
    <source>
        <dbReference type="EMBL" id="CAK9063195.1"/>
    </source>
</evidence>
<feature type="region of interest" description="Disordered" evidence="2">
    <location>
        <begin position="176"/>
        <end position="218"/>
    </location>
</feature>
<keyword evidence="1" id="KW-0175">Coiled coil</keyword>
<comment type="caution">
    <text evidence="3">The sequence shown here is derived from an EMBL/GenBank/DDBJ whole genome shotgun (WGS) entry which is preliminary data.</text>
</comment>
<protein>
    <submittedName>
        <fullName evidence="3">Uncharacterized protein</fullName>
    </submittedName>
</protein>
<feature type="coiled-coil region" evidence="1">
    <location>
        <begin position="17"/>
        <end position="51"/>
    </location>
</feature>
<evidence type="ECO:0000313" key="4">
    <source>
        <dbReference type="Proteomes" id="UP001642484"/>
    </source>
</evidence>
<keyword evidence="4" id="KW-1185">Reference proteome</keyword>
<feature type="compositionally biased region" description="Basic residues" evidence="2">
    <location>
        <begin position="204"/>
        <end position="213"/>
    </location>
</feature>
<name>A0ABP0NHE2_9DINO</name>
<dbReference type="EMBL" id="CAXAMN010021767">
    <property type="protein sequence ID" value="CAK9063195.1"/>
    <property type="molecule type" value="Genomic_DNA"/>
</dbReference>
<reference evidence="3 4" key="1">
    <citation type="submission" date="2024-02" db="EMBL/GenBank/DDBJ databases">
        <authorList>
            <person name="Chen Y."/>
            <person name="Shah S."/>
            <person name="Dougan E. K."/>
            <person name="Thang M."/>
            <person name="Chan C."/>
        </authorList>
    </citation>
    <scope>NUCLEOTIDE SEQUENCE [LARGE SCALE GENOMIC DNA]</scope>
</reference>
<accession>A0ABP0NHE2</accession>
<organism evidence="3 4">
    <name type="scientific">Durusdinium trenchii</name>
    <dbReference type="NCBI Taxonomy" id="1381693"/>
    <lineage>
        <taxon>Eukaryota</taxon>
        <taxon>Sar</taxon>
        <taxon>Alveolata</taxon>
        <taxon>Dinophyceae</taxon>
        <taxon>Suessiales</taxon>
        <taxon>Symbiodiniaceae</taxon>
        <taxon>Durusdinium</taxon>
    </lineage>
</organism>
<feature type="compositionally biased region" description="Polar residues" evidence="2">
    <location>
        <begin position="335"/>
        <end position="349"/>
    </location>
</feature>
<evidence type="ECO:0000256" key="1">
    <source>
        <dbReference type="SAM" id="Coils"/>
    </source>
</evidence>
<sequence length="398" mass="44129">MNLHDELAQGDESFGSLRDLEDALAELEEQNKRLEEDCRDLEAHCRDLESEGYPSPYPVDELLAVSATLSAPRATHRAVATPEVARASHRAVGGAAVVELQWPQAEEESRDAQIQELLKARAKSFAAMAEMQERCSHQQSEMERLLKERDKLHDDLSSSNKQQQQLRHQLQELREQVEQQDDLETMSHTTGEDSSVADSQGLSRRPRKKRNHFGRGFQQPKCLDEGVEVPVPMASDPTEVLVRSLAQRAQANSLWYEMIIFLLEKAGEDGLPSTSSGGNLRQELQVMAYQIEARLNQLGGPSQEDEGVLESVLKTVGKVTDQVVDSAVLYVDQQVSSPANTSRAGSQCTDEARTPRGMARGMSQESLGAKQATPARQRLQARRDRKSVASVAFSKGDD</sequence>
<feature type="region of interest" description="Disordered" evidence="2">
    <location>
        <begin position="335"/>
        <end position="398"/>
    </location>
</feature>